<feature type="transmembrane region" description="Helical" evidence="6">
    <location>
        <begin position="167"/>
        <end position="188"/>
    </location>
</feature>
<feature type="transmembrane region" description="Helical" evidence="6">
    <location>
        <begin position="296"/>
        <end position="314"/>
    </location>
</feature>
<name>A0A6U6WG91_9DINO</name>
<feature type="transmembrane region" description="Helical" evidence="6">
    <location>
        <begin position="629"/>
        <end position="653"/>
    </location>
</feature>
<dbReference type="EMBL" id="HBGW01098001">
    <property type="protein sequence ID" value="CAD9644325.1"/>
    <property type="molecule type" value="Transcribed_RNA"/>
</dbReference>
<keyword evidence="4 6" id="KW-1133">Transmembrane helix</keyword>
<protein>
    <recommendedName>
        <fullName evidence="9">Aquaporin</fullName>
    </recommendedName>
</protein>
<evidence type="ECO:0000256" key="2">
    <source>
        <dbReference type="ARBA" id="ARBA00022448"/>
    </source>
</evidence>
<feature type="transmembrane region" description="Helical" evidence="6">
    <location>
        <begin position="543"/>
        <end position="567"/>
    </location>
</feature>
<keyword evidence="3 6" id="KW-0812">Transmembrane</keyword>
<evidence type="ECO:0000256" key="4">
    <source>
        <dbReference type="ARBA" id="ARBA00022989"/>
    </source>
</evidence>
<feature type="transmembrane region" description="Helical" evidence="6">
    <location>
        <begin position="707"/>
        <end position="728"/>
    </location>
</feature>
<sequence>MGLDIKNKGLGWGIWYAMFELLGASLAYMFYSIVRPDEHMSATDYINYSASLSTRCVSEFVGTFIVATTACLCVVTGADAAALAVAAAMMCMMYSLNNVSGAHCNPAVTLAAVARRSTFLSEGVSYVVFQMSAALCAGLVGTLFQSASPEKDVFKAVMLKTGYTSSAAVFELVFTCVLAYVYLAVSTAKPPPSQVAKQNFYFGLATASCQTAGTFACWNVVPVALSPAISTSVIAMGVLCTPGTSDARYNVCGYLALATLVELLGGLVAAYVFSFTHPKEKSPDAPIDAAKLVCEFWGTFVLVFTVGCCVMTSGPPAYTALAIGSVLMAMIYATGPVSGGNLNPAVSFALGLSGDMKWFQAIRYWIAQILGGVSAGFLASVLCAPHFAHVAPVEPFSWTYSLLAEVVYTCMLCFVVLNCAASKRNNPDSDGNQFFALAIGFVILAGGYAVGGVSGAAFNPAVALGLGVKHAGSVWAYLWALAELLGGLLASVLYFVVRPDEKFDDVAFQAYSPKLRARLVSEFLGVFVLVLTVTLNVSLASPAVALSAAAALMCMIYSLGGVSGGHFNPAVTLAVVTSGRGKCSPQDGCCYVAAQLLGGVVAGGLAALFKTGTDSATQLVLSPGKGYNLTEAGLAEMFFTFVLAYVVLAVATTTPPKFQLTRQNFQFALAIGSCVTAGGFAAGSISGGELNPAVALGIAANSLPKSFSNFLALGTWELAGGVAASAVFRMTHPTEFTSMAK</sequence>
<gene>
    <name evidence="7" type="ORF">BRAN1462_LOCUS62145</name>
    <name evidence="8" type="ORF">BRAN1462_LOCUS62147</name>
</gene>
<feature type="transmembrane region" description="Helical" evidence="6">
    <location>
        <begin position="434"/>
        <end position="457"/>
    </location>
</feature>
<feature type="transmembrane region" description="Helical" evidence="6">
    <location>
        <begin position="12"/>
        <end position="31"/>
    </location>
</feature>
<reference evidence="7" key="1">
    <citation type="submission" date="2021-01" db="EMBL/GenBank/DDBJ databases">
        <authorList>
            <person name="Corre E."/>
            <person name="Pelletier E."/>
            <person name="Niang G."/>
            <person name="Scheremetjew M."/>
            <person name="Finn R."/>
            <person name="Kale V."/>
            <person name="Holt S."/>
            <person name="Cochrane G."/>
            <person name="Meng A."/>
            <person name="Brown T."/>
            <person name="Cohen L."/>
        </authorList>
    </citation>
    <scope>NUCLEOTIDE SEQUENCE</scope>
    <source>
        <strain evidence="7">RCC3387</strain>
    </source>
</reference>
<feature type="transmembrane region" description="Helical" evidence="6">
    <location>
        <begin position="400"/>
        <end position="422"/>
    </location>
</feature>
<dbReference type="AlphaFoldDB" id="A0A6U6WG91"/>
<dbReference type="GO" id="GO:0016020">
    <property type="term" value="C:membrane"/>
    <property type="evidence" value="ECO:0007669"/>
    <property type="project" value="UniProtKB-SubCell"/>
</dbReference>
<feature type="transmembrane region" description="Helical" evidence="6">
    <location>
        <begin position="517"/>
        <end position="537"/>
    </location>
</feature>
<dbReference type="GO" id="GO:0015267">
    <property type="term" value="F:channel activity"/>
    <property type="evidence" value="ECO:0007669"/>
    <property type="project" value="InterPro"/>
</dbReference>
<comment type="subcellular location">
    <subcellularLocation>
        <location evidence="1">Membrane</location>
        <topology evidence="1">Multi-pass membrane protein</topology>
    </subcellularLocation>
</comment>
<feature type="transmembrane region" description="Helical" evidence="6">
    <location>
        <begin position="124"/>
        <end position="147"/>
    </location>
</feature>
<dbReference type="InterPro" id="IPR000425">
    <property type="entry name" value="MIP"/>
</dbReference>
<evidence type="ECO:0000313" key="7">
    <source>
        <dbReference type="EMBL" id="CAD9644323.1"/>
    </source>
</evidence>
<dbReference type="Pfam" id="PF00230">
    <property type="entry name" value="MIP"/>
    <property type="match status" value="3"/>
</dbReference>
<keyword evidence="5 6" id="KW-0472">Membrane</keyword>
<dbReference type="InterPro" id="IPR034294">
    <property type="entry name" value="Aquaporin_transptr"/>
</dbReference>
<accession>A0A6U6WG91</accession>
<organism evidence="7">
    <name type="scientific">Zooxanthella nutricula</name>
    <dbReference type="NCBI Taxonomy" id="1333877"/>
    <lineage>
        <taxon>Eukaryota</taxon>
        <taxon>Sar</taxon>
        <taxon>Alveolata</taxon>
        <taxon>Dinophyceae</taxon>
        <taxon>Peridiniales</taxon>
        <taxon>Peridiniales incertae sedis</taxon>
        <taxon>Zooxanthella</taxon>
    </lineage>
</organism>
<dbReference type="PANTHER" id="PTHR45724">
    <property type="entry name" value="AQUAPORIN NIP2-1"/>
    <property type="match status" value="1"/>
</dbReference>
<keyword evidence="2" id="KW-0813">Transport</keyword>
<dbReference type="PRINTS" id="PR00783">
    <property type="entry name" value="MINTRINSICP"/>
</dbReference>
<evidence type="ECO:0000256" key="3">
    <source>
        <dbReference type="ARBA" id="ARBA00022692"/>
    </source>
</evidence>
<evidence type="ECO:0000256" key="1">
    <source>
        <dbReference type="ARBA" id="ARBA00004141"/>
    </source>
</evidence>
<feature type="transmembrane region" description="Helical" evidence="6">
    <location>
        <begin position="364"/>
        <end position="388"/>
    </location>
</feature>
<dbReference type="PANTHER" id="PTHR45724:SF13">
    <property type="entry name" value="AQUAPORIN NIP1-1-RELATED"/>
    <property type="match status" value="1"/>
</dbReference>
<proteinExistence type="predicted"/>
<feature type="transmembrane region" description="Helical" evidence="6">
    <location>
        <begin position="588"/>
        <end position="609"/>
    </location>
</feature>
<dbReference type="EMBL" id="HBGW01097999">
    <property type="protein sequence ID" value="CAD9644323.1"/>
    <property type="molecule type" value="Transcribed_RNA"/>
</dbReference>
<evidence type="ECO:0008006" key="9">
    <source>
        <dbReference type="Google" id="ProtNLM"/>
    </source>
</evidence>
<dbReference type="SUPFAM" id="SSF81338">
    <property type="entry name" value="Aquaporin-like"/>
    <property type="match status" value="3"/>
</dbReference>
<evidence type="ECO:0000313" key="8">
    <source>
        <dbReference type="EMBL" id="CAD9644325.1"/>
    </source>
</evidence>
<feature type="transmembrane region" description="Helical" evidence="6">
    <location>
        <begin position="60"/>
        <end position="88"/>
    </location>
</feature>
<dbReference type="Gene3D" id="1.20.1080.10">
    <property type="entry name" value="Glycerol uptake facilitator protein"/>
    <property type="match status" value="3"/>
</dbReference>
<dbReference type="InterPro" id="IPR022357">
    <property type="entry name" value="MIP_CS"/>
</dbReference>
<dbReference type="InterPro" id="IPR023271">
    <property type="entry name" value="Aquaporin-like"/>
</dbReference>
<feature type="transmembrane region" description="Helical" evidence="6">
    <location>
        <begin position="477"/>
        <end position="497"/>
    </location>
</feature>
<dbReference type="PROSITE" id="PS00221">
    <property type="entry name" value="MIP"/>
    <property type="match status" value="3"/>
</dbReference>
<feature type="transmembrane region" description="Helical" evidence="6">
    <location>
        <begin position="254"/>
        <end position="275"/>
    </location>
</feature>
<feature type="transmembrane region" description="Helical" evidence="6">
    <location>
        <begin position="320"/>
        <end position="343"/>
    </location>
</feature>
<evidence type="ECO:0000256" key="6">
    <source>
        <dbReference type="SAM" id="Phobius"/>
    </source>
</evidence>
<feature type="transmembrane region" description="Helical" evidence="6">
    <location>
        <begin position="665"/>
        <end position="687"/>
    </location>
</feature>
<evidence type="ECO:0000256" key="5">
    <source>
        <dbReference type="ARBA" id="ARBA00023136"/>
    </source>
</evidence>